<dbReference type="InParanoid" id="Q5KLT5"/>
<evidence type="ECO:0000259" key="3">
    <source>
        <dbReference type="PROSITE" id="PS50263"/>
    </source>
</evidence>
<dbReference type="eggNOG" id="KOG0807">
    <property type="taxonomic scope" value="Eukaryota"/>
</dbReference>
<dbReference type="InterPro" id="IPR036526">
    <property type="entry name" value="C-N_Hydrolase_sf"/>
</dbReference>
<name>Q5KLT5_CRYD1</name>
<dbReference type="InterPro" id="IPR001110">
    <property type="entry name" value="UPF0012_CS"/>
</dbReference>
<gene>
    <name evidence="4" type="ordered locus">CNB04130</name>
</gene>
<dbReference type="VEuPathDB" id="FungiDB:CNB04130"/>
<dbReference type="InterPro" id="IPR045254">
    <property type="entry name" value="Nit1/2_C-N_Hydrolase"/>
</dbReference>
<dbReference type="OMA" id="KRESWGH"/>
<dbReference type="KEGG" id="cne:CNB04130"/>
<dbReference type="InterPro" id="IPR003010">
    <property type="entry name" value="C-N_Hydrolase"/>
</dbReference>
<dbReference type="GO" id="GO:0110050">
    <property type="term" value="F:deaminated glutathione amidase activity"/>
    <property type="evidence" value="ECO:0007669"/>
    <property type="project" value="EnsemblFungi"/>
</dbReference>
<dbReference type="Gene3D" id="3.60.110.10">
    <property type="entry name" value="Carbon-nitrogen hydrolase"/>
    <property type="match status" value="1"/>
</dbReference>
<dbReference type="GO" id="GO:0043605">
    <property type="term" value="P:amide catabolic process"/>
    <property type="evidence" value="ECO:0007669"/>
    <property type="project" value="EnsemblFungi"/>
</dbReference>
<evidence type="ECO:0000313" key="5">
    <source>
        <dbReference type="Proteomes" id="UP000002149"/>
    </source>
</evidence>
<proteinExistence type="predicted"/>
<evidence type="ECO:0000256" key="1">
    <source>
        <dbReference type="ARBA" id="ARBA00022801"/>
    </source>
</evidence>
<sequence>MLLSLRSSLSRNIIGQSRHLPTISFSVTSSRIRNMSSQAATSSATVAVCQLRSTSDPVHNLKISEKVIRNAVAAGAKACFLPEASDFINPSKTESRKFSHPLPKHEYTIGLQRLAKELGIVISVGVHEGPEDESEERVYNTHVLIGKDGGILASYRKIHLFDVELSKPPAPDGTPRPPQRTGESERILAGQAVTPPVEVEGIGNIGLEICYDIRFPELSIILTRLGAEVLLFPSAFTVKTGRDHWGTLCRATAIQYQSYLIASAQYGAHNSKRTSWGETLAFDPWGRQLGRLRSVDDTPPPKEGEEGDKGVEKLYEDSGEFFLCEIDGTKVKETRGQIPLAIQKRSDIYGVVGEGA</sequence>
<dbReference type="EMBL" id="AE017342">
    <property type="protein sequence ID" value="AAW41931.1"/>
    <property type="molecule type" value="Genomic_DNA"/>
</dbReference>
<feature type="domain" description="CN hydrolase" evidence="3">
    <location>
        <begin position="44"/>
        <end position="323"/>
    </location>
</feature>
<dbReference type="PANTHER" id="PTHR23088:SF27">
    <property type="entry name" value="DEAMINATED GLUTATHIONE AMIDASE"/>
    <property type="match status" value="1"/>
</dbReference>
<accession>Q5KLT5</accession>
<dbReference type="PANTHER" id="PTHR23088">
    <property type="entry name" value="NITRILASE-RELATED"/>
    <property type="match status" value="1"/>
</dbReference>
<reference evidence="4 5" key="1">
    <citation type="journal article" date="2005" name="Science">
        <title>The genome of the basidiomycetous yeast and human pathogen Cryptococcus neoformans.</title>
        <authorList>
            <person name="Loftus B.J."/>
            <person name="Fung E."/>
            <person name="Roncaglia P."/>
            <person name="Rowley D."/>
            <person name="Amedeo P."/>
            <person name="Bruno D."/>
            <person name="Vamathevan J."/>
            <person name="Miranda M."/>
            <person name="Anderson I.J."/>
            <person name="Fraser J.A."/>
            <person name="Allen J.E."/>
            <person name="Bosdet I.E."/>
            <person name="Brent M.R."/>
            <person name="Chiu R."/>
            <person name="Doering T.L."/>
            <person name="Donlin M.J."/>
            <person name="D'Souza C.A."/>
            <person name="Fox D.S."/>
            <person name="Grinberg V."/>
            <person name="Fu J."/>
            <person name="Fukushima M."/>
            <person name="Haas B.J."/>
            <person name="Huang J.C."/>
            <person name="Janbon G."/>
            <person name="Jones S.J."/>
            <person name="Koo H.L."/>
            <person name="Krzywinski M.I."/>
            <person name="Kwon-Chung J.K."/>
            <person name="Lengeler K.B."/>
            <person name="Maiti R."/>
            <person name="Marra M.A."/>
            <person name="Marra R.E."/>
            <person name="Mathewson C.A."/>
            <person name="Mitchell T.G."/>
            <person name="Pertea M."/>
            <person name="Riggs F.R."/>
            <person name="Salzberg S.L."/>
            <person name="Schein J.E."/>
            <person name="Shvartsbeyn A."/>
            <person name="Shin H."/>
            <person name="Shumway M."/>
            <person name="Specht C.A."/>
            <person name="Suh B.B."/>
            <person name="Tenney A."/>
            <person name="Utterback T.R."/>
            <person name="Wickes B.L."/>
            <person name="Wortman J.R."/>
            <person name="Wye N.H."/>
            <person name="Kronstad J.W."/>
            <person name="Lodge J.K."/>
            <person name="Heitman J."/>
            <person name="Davis R.W."/>
            <person name="Fraser C.M."/>
            <person name="Hyman R.W."/>
        </authorList>
    </citation>
    <scope>NUCLEOTIDE SEQUENCE [LARGE SCALE GENOMIC DNA]</scope>
    <source>
        <strain evidence="5">JEC21 / ATCC MYA-565</strain>
    </source>
</reference>
<dbReference type="Proteomes" id="UP000002149">
    <property type="component" value="Chromosome 2"/>
</dbReference>
<keyword evidence="1" id="KW-0378">Hydrolase</keyword>
<dbReference type="SUPFAM" id="SSF56317">
    <property type="entry name" value="Carbon-nitrogen hydrolase"/>
    <property type="match status" value="1"/>
</dbReference>
<dbReference type="FunCoup" id="Q5KLT5">
    <property type="interactions" value="67"/>
</dbReference>
<dbReference type="OrthoDB" id="10250282at2759"/>
<dbReference type="PROSITE" id="PS50263">
    <property type="entry name" value="CN_HYDROLASE"/>
    <property type="match status" value="1"/>
</dbReference>
<dbReference type="Pfam" id="PF00795">
    <property type="entry name" value="CN_hydrolase"/>
    <property type="match status" value="1"/>
</dbReference>
<dbReference type="PROSITE" id="PS01227">
    <property type="entry name" value="UPF0012"/>
    <property type="match status" value="1"/>
</dbReference>
<dbReference type="PaxDb" id="214684-Q5KLT5"/>
<dbReference type="CDD" id="cd07572">
    <property type="entry name" value="nit"/>
    <property type="match status" value="1"/>
</dbReference>
<organism evidence="4 5">
    <name type="scientific">Cryptococcus deneoformans (strain JEC21 / ATCC MYA-565)</name>
    <name type="common">Cryptococcus neoformans var. neoformans serotype D</name>
    <dbReference type="NCBI Taxonomy" id="214684"/>
    <lineage>
        <taxon>Eukaryota</taxon>
        <taxon>Fungi</taxon>
        <taxon>Dikarya</taxon>
        <taxon>Basidiomycota</taxon>
        <taxon>Agaricomycotina</taxon>
        <taxon>Tremellomycetes</taxon>
        <taxon>Tremellales</taxon>
        <taxon>Cryptococcaceae</taxon>
        <taxon>Cryptococcus</taxon>
        <taxon>Cryptococcus neoformans species complex</taxon>
    </lineage>
</organism>
<feature type="compositionally biased region" description="Pro residues" evidence="2">
    <location>
        <begin position="168"/>
        <end position="178"/>
    </location>
</feature>
<protein>
    <submittedName>
        <fullName evidence="4">Nitrilase-like protein, putative</fullName>
    </submittedName>
</protein>
<keyword evidence="5" id="KW-1185">Reference proteome</keyword>
<dbReference type="GeneID" id="3256004"/>
<evidence type="ECO:0000256" key="2">
    <source>
        <dbReference type="SAM" id="MobiDB-lite"/>
    </source>
</evidence>
<dbReference type="AlphaFoldDB" id="Q5KLT5"/>
<dbReference type="RefSeq" id="XP_569238.1">
    <property type="nucleotide sequence ID" value="XM_569238.2"/>
</dbReference>
<dbReference type="HOGENOM" id="CLU_030130_1_2_1"/>
<evidence type="ECO:0000313" key="4">
    <source>
        <dbReference type="EMBL" id="AAW41931.1"/>
    </source>
</evidence>
<feature type="region of interest" description="Disordered" evidence="2">
    <location>
        <begin position="166"/>
        <end position="186"/>
    </location>
</feature>
<dbReference type="STRING" id="214684.Q5KLT5"/>